<proteinExistence type="inferred from homology"/>
<feature type="transmembrane region" description="Helical" evidence="24">
    <location>
        <begin position="1806"/>
        <end position="1828"/>
    </location>
</feature>
<keyword evidence="9 24" id="KW-0812">Transmembrane</keyword>
<feature type="compositionally biased region" description="Low complexity" evidence="23">
    <location>
        <begin position="2235"/>
        <end position="2248"/>
    </location>
</feature>
<evidence type="ECO:0000256" key="8">
    <source>
        <dbReference type="ARBA" id="ARBA00022673"/>
    </source>
</evidence>
<evidence type="ECO:0000313" key="27">
    <source>
        <dbReference type="RefSeq" id="XP_006832501.1"/>
    </source>
</evidence>
<evidence type="ECO:0000256" key="5">
    <source>
        <dbReference type="ARBA" id="ARBA00022490"/>
    </source>
</evidence>
<feature type="compositionally biased region" description="Basic and acidic residues" evidence="23">
    <location>
        <begin position="1170"/>
        <end position="1184"/>
    </location>
</feature>
<dbReference type="FunFam" id="1.20.120.350:FF:000007">
    <property type="entry name" value="Voltage-dependent T-type calcium channel subunit alpha"/>
    <property type="match status" value="1"/>
</dbReference>
<keyword evidence="11" id="KW-0106">Calcium</keyword>
<keyword evidence="5" id="KW-0963">Cytoplasm</keyword>
<dbReference type="GO" id="GO:0008332">
    <property type="term" value="F:low voltage-gated calcium channel activity"/>
    <property type="evidence" value="ECO:0007669"/>
    <property type="project" value="UniProtKB-ARBA"/>
</dbReference>
<feature type="transmembrane region" description="Helical" evidence="24">
    <location>
        <begin position="1292"/>
        <end position="1313"/>
    </location>
</feature>
<feature type="region of interest" description="Disordered" evidence="23">
    <location>
        <begin position="1024"/>
        <end position="1207"/>
    </location>
</feature>
<evidence type="ECO:0000256" key="2">
    <source>
        <dbReference type="ARBA" id="ARBA00004651"/>
    </source>
</evidence>
<dbReference type="FunFam" id="1.20.120.350:FF:000008">
    <property type="entry name" value="Voltage-dependent T-type calcium channel subunit alpha"/>
    <property type="match status" value="1"/>
</dbReference>
<evidence type="ECO:0000256" key="14">
    <source>
        <dbReference type="ARBA" id="ARBA00023065"/>
    </source>
</evidence>
<dbReference type="PANTHER" id="PTHR45628:SF33">
    <property type="entry name" value="VOLTAGE-DEPENDENT T-TYPE CALCIUM CHANNEL SUBUNIT ALPHA-1G"/>
    <property type="match status" value="1"/>
</dbReference>
<evidence type="ECO:0000256" key="9">
    <source>
        <dbReference type="ARBA" id="ARBA00022692"/>
    </source>
</evidence>
<dbReference type="InterPro" id="IPR005445">
    <property type="entry name" value="VDCC_T_a1"/>
</dbReference>
<dbReference type="FunFam" id="1.10.287.70:FF:000018">
    <property type="entry name" value="Voltage-dependent T-type calcium channel subunit alpha"/>
    <property type="match status" value="1"/>
</dbReference>
<comment type="subcellular location">
    <subcellularLocation>
        <location evidence="2">Cell membrane</location>
        <topology evidence="2">Multi-pass membrane protein</topology>
    </subcellularLocation>
    <subcellularLocation>
        <location evidence="1">Cytoplasm</location>
    </subcellularLocation>
</comment>
<keyword evidence="22" id="KW-0175">Coiled coil</keyword>
<comment type="catalytic activity">
    <reaction evidence="18">
        <text>Ca(2+)(in) = Ca(2+)(out)</text>
        <dbReference type="Rhea" id="RHEA:29671"/>
        <dbReference type="ChEBI" id="CHEBI:29108"/>
    </reaction>
</comment>
<evidence type="ECO:0000256" key="11">
    <source>
        <dbReference type="ARBA" id="ARBA00022837"/>
    </source>
</evidence>
<feature type="transmembrane region" description="Helical" evidence="24">
    <location>
        <begin position="122"/>
        <end position="142"/>
    </location>
</feature>
<dbReference type="GO" id="GO:0005891">
    <property type="term" value="C:voltage-gated calcium channel complex"/>
    <property type="evidence" value="ECO:0007669"/>
    <property type="project" value="InterPro"/>
</dbReference>
<feature type="domain" description="Ion transport" evidence="25">
    <location>
        <begin position="1588"/>
        <end position="1838"/>
    </location>
</feature>
<feature type="transmembrane region" description="Helical" evidence="24">
    <location>
        <begin position="774"/>
        <end position="795"/>
    </location>
</feature>
<evidence type="ECO:0000259" key="25">
    <source>
        <dbReference type="Pfam" id="PF00520"/>
    </source>
</evidence>
<evidence type="ECO:0000256" key="24">
    <source>
        <dbReference type="SAM" id="Phobius"/>
    </source>
</evidence>
<keyword evidence="3" id="KW-0813">Transport</keyword>
<dbReference type="Proteomes" id="UP000504623">
    <property type="component" value="Unplaced"/>
</dbReference>
<dbReference type="InterPro" id="IPR050599">
    <property type="entry name" value="VDCC_alpha-1_subunit"/>
</dbReference>
<dbReference type="FunFam" id="1.20.120.350:FF:000012">
    <property type="entry name" value="Voltage-dependent T-type calcium channel subunit alpha"/>
    <property type="match status" value="1"/>
</dbReference>
<feature type="region of interest" description="Disordered" evidence="23">
    <location>
        <begin position="2205"/>
        <end position="2305"/>
    </location>
</feature>
<feature type="transmembrane region" description="Helical" evidence="24">
    <location>
        <begin position="744"/>
        <end position="762"/>
    </location>
</feature>
<dbReference type="PANTHER" id="PTHR45628">
    <property type="entry name" value="VOLTAGE-DEPENDENT CALCIUM CHANNEL TYPE A SUBUNIT ALPHA-1"/>
    <property type="match status" value="1"/>
</dbReference>
<dbReference type="CTD" id="8913"/>
<evidence type="ECO:0000256" key="17">
    <source>
        <dbReference type="ARBA" id="ARBA00023303"/>
    </source>
</evidence>
<feature type="region of interest" description="Disordered" evidence="23">
    <location>
        <begin position="2121"/>
        <end position="2144"/>
    </location>
</feature>
<feature type="transmembrane region" description="Helical" evidence="24">
    <location>
        <begin position="214"/>
        <end position="237"/>
    </location>
</feature>
<evidence type="ECO:0000256" key="10">
    <source>
        <dbReference type="ARBA" id="ARBA00022737"/>
    </source>
</evidence>
<feature type="region of interest" description="Disordered" evidence="23">
    <location>
        <begin position="469"/>
        <end position="548"/>
    </location>
</feature>
<evidence type="ECO:0000256" key="3">
    <source>
        <dbReference type="ARBA" id="ARBA00022448"/>
    </source>
</evidence>
<evidence type="ECO:0000256" key="19">
    <source>
        <dbReference type="ARBA" id="ARBA00061006"/>
    </source>
</evidence>
<feature type="region of interest" description="Disordered" evidence="23">
    <location>
        <begin position="1"/>
        <end position="48"/>
    </location>
</feature>
<feature type="compositionally biased region" description="Polar residues" evidence="23">
    <location>
        <begin position="2205"/>
        <end position="2219"/>
    </location>
</feature>
<accession>A0A9B0T397</accession>
<evidence type="ECO:0000256" key="18">
    <source>
        <dbReference type="ARBA" id="ARBA00036634"/>
    </source>
</evidence>
<keyword evidence="15 24" id="KW-0472">Membrane</keyword>
<evidence type="ECO:0000256" key="16">
    <source>
        <dbReference type="ARBA" id="ARBA00023180"/>
    </source>
</evidence>
<feature type="transmembrane region" description="Helical" evidence="24">
    <location>
        <begin position="1491"/>
        <end position="1514"/>
    </location>
</feature>
<protein>
    <recommendedName>
        <fullName evidence="20">Voltage-dependent T-type calcium channel subunit alpha-1G</fullName>
    </recommendedName>
    <alternativeName>
        <fullName evidence="21">Voltage-gated calcium channel subunit alpha Cav3.1</fullName>
    </alternativeName>
</protein>
<keyword evidence="6" id="KW-0597">Phosphoprotein</keyword>
<dbReference type="GO" id="GO:0008331">
    <property type="term" value="F:high voltage-gated calcium channel activity"/>
    <property type="evidence" value="ECO:0007669"/>
    <property type="project" value="TreeGrafter"/>
</dbReference>
<feature type="compositionally biased region" description="Low complexity" evidence="23">
    <location>
        <begin position="1062"/>
        <end position="1089"/>
    </location>
</feature>
<keyword evidence="10" id="KW-0677">Repeat</keyword>
<keyword evidence="12" id="KW-0851">Voltage-gated channel</keyword>
<gene>
    <name evidence="27" type="primary">CACNA1G</name>
</gene>
<name>A0A9B0T397_CHRAS</name>
<evidence type="ECO:0000256" key="4">
    <source>
        <dbReference type="ARBA" id="ARBA00022475"/>
    </source>
</evidence>
<dbReference type="GO" id="GO:0005737">
    <property type="term" value="C:cytoplasm"/>
    <property type="evidence" value="ECO:0007669"/>
    <property type="project" value="UniProtKB-SubCell"/>
</dbReference>
<keyword evidence="4" id="KW-1003">Cell membrane</keyword>
<feature type="transmembrane region" description="Helical" evidence="24">
    <location>
        <begin position="1325"/>
        <end position="1344"/>
    </location>
</feature>
<evidence type="ECO:0000256" key="20">
    <source>
        <dbReference type="ARBA" id="ARBA00069348"/>
    </source>
</evidence>
<dbReference type="Gene3D" id="1.20.120.350">
    <property type="entry name" value="Voltage-gated potassium channels. Chain C"/>
    <property type="match status" value="4"/>
</dbReference>
<feature type="region of interest" description="Disordered" evidence="23">
    <location>
        <begin position="567"/>
        <end position="596"/>
    </location>
</feature>
<feature type="coiled-coil region" evidence="22">
    <location>
        <begin position="1523"/>
        <end position="1550"/>
    </location>
</feature>
<feature type="transmembrane region" description="Helical" evidence="24">
    <location>
        <begin position="342"/>
        <end position="363"/>
    </location>
</feature>
<evidence type="ECO:0000256" key="12">
    <source>
        <dbReference type="ARBA" id="ARBA00022882"/>
    </source>
</evidence>
<feature type="transmembrane region" description="Helical" evidence="24">
    <location>
        <begin position="1389"/>
        <end position="1411"/>
    </location>
</feature>
<dbReference type="GeneID" id="102837746"/>
<evidence type="ECO:0000256" key="22">
    <source>
        <dbReference type="SAM" id="Coils"/>
    </source>
</evidence>
<feature type="compositionally biased region" description="Polar residues" evidence="23">
    <location>
        <begin position="2294"/>
        <end position="2305"/>
    </location>
</feature>
<feature type="transmembrane region" description="Helical" evidence="24">
    <location>
        <begin position="1254"/>
        <end position="1272"/>
    </location>
</feature>
<dbReference type="FunFam" id="1.10.287.70:FF:000032">
    <property type="entry name" value="Voltage-dependent T-type calcium channel subunit alpha"/>
    <property type="match status" value="1"/>
</dbReference>
<keyword evidence="17" id="KW-0407">Ion channel</keyword>
<feature type="compositionally biased region" description="Basic and acidic residues" evidence="23">
    <location>
        <begin position="701"/>
        <end position="710"/>
    </location>
</feature>
<feature type="region of interest" description="Disordered" evidence="23">
    <location>
        <begin position="700"/>
        <end position="721"/>
    </location>
</feature>
<keyword evidence="13 24" id="KW-1133">Transmembrane helix</keyword>
<feature type="compositionally biased region" description="Basic and acidic residues" evidence="23">
    <location>
        <begin position="1134"/>
        <end position="1147"/>
    </location>
</feature>
<dbReference type="OrthoDB" id="416585at2759"/>
<dbReference type="FunFam" id="1.10.287.70:FF:000014">
    <property type="entry name" value="Voltage-dependent T-type calcium channel subunit alpha"/>
    <property type="match status" value="1"/>
</dbReference>
<dbReference type="FunFam" id="1.20.120.350:FF:000009">
    <property type="entry name" value="Voltage-dependent T-type calcium channel subunit alpha"/>
    <property type="match status" value="1"/>
</dbReference>
<feature type="region of interest" description="Disordered" evidence="23">
    <location>
        <begin position="1855"/>
        <end position="1892"/>
    </location>
</feature>
<reference evidence="27" key="1">
    <citation type="submission" date="2025-08" db="UniProtKB">
        <authorList>
            <consortium name="RefSeq"/>
        </authorList>
    </citation>
    <scope>IDENTIFICATION</scope>
    <source>
        <tissue evidence="27">Spleen</tissue>
    </source>
</reference>
<dbReference type="InterPro" id="IPR027359">
    <property type="entry name" value="Volt_channel_dom_sf"/>
</dbReference>
<evidence type="ECO:0000256" key="13">
    <source>
        <dbReference type="ARBA" id="ARBA00022989"/>
    </source>
</evidence>
<feature type="domain" description="Ion transport" evidence="25">
    <location>
        <begin position="743"/>
        <end position="970"/>
    </location>
</feature>
<dbReference type="Pfam" id="PF00520">
    <property type="entry name" value="Ion_trans"/>
    <property type="match status" value="4"/>
</dbReference>
<evidence type="ECO:0000256" key="6">
    <source>
        <dbReference type="ARBA" id="ARBA00022553"/>
    </source>
</evidence>
<keyword evidence="14" id="KW-0406">Ion transport</keyword>
<evidence type="ECO:0000256" key="15">
    <source>
        <dbReference type="ARBA" id="ARBA00023136"/>
    </source>
</evidence>
<feature type="transmembrane region" description="Helical" evidence="24">
    <location>
        <begin position="1723"/>
        <end position="1742"/>
    </location>
</feature>
<sequence>MDEEEDGAGAEESGQPRSCFRFNDLSGAGGRPGPGSAEKDPGSADSEAEGLPYPALAPVVFFYLSQDSRPRSWCLRTVCNPWFERISMLVILLNCVTLGMFRPCEDIACDSQRCRILQAFDDFIFAFFAVEMVVKMVALGIFGKKCYLGDTWNRLDFFIVIAGMLEYSLDLQNVSFSAVRTVRVLRPLRAINRVPSMRILVTLLLDTLPMLGNVLLLCFFVFFIFGIVGVQLWAGLLRNRCFLPENFSLPLSVDLERYYQTENEDESPFICSQPRENGMRSCRSVPTLRGDGGGGPPCGLDYEAYNSSSNTTCVNWNQYYTNCSAGERNPFKGAINFDNIGYAWIAIFQVITLEGWVDIMYFVMDAHSFYNFIYFILLIIVGSFFMINLCLVVIATQFSETKQRESQLMREQRVRFLSNASTLASFSEPGSCYEELLKYLVYILRKGARRLAQVFRAVGVRAGLLSSPVARGGQEPQPSSSCSRSHRRPSVHHLVHHHHHHHHHYHLGNGTLRVPRSSPEIQDTEANGSRRLMLPPPSTPVLSGGPPAGTESVHSFYHADCHLEPVRCQAPPPRSPSEASGRTVGSGKVYPTVHTSSPPELLKEKALVEVASASGPPTLTSLNIPPRPYSSMHKLLETQSTGACQSSCKISSPCLKADSGACGPDSCPYCARVGAGDMELTDHEVPDSDSEAVYEFTQDAQHGDLRDPHSQRQRSLGPDTEPSSVLAFWRLICDTFRKIVDSKYFGRGIMIAILVNTLSMGIEYHEQPEELTNALEISNIVFTSLFALEMLLKLLVYGPFGYIKNPYNIFDGVIVVISVWEIVGQQGGGLSVLRTFRLMRVLKLVRFLPALQRQLVVLMKTMDNVATFCMLLMLFIFIFSILGMHLFGCKFASERDGDTLPDRKNFDSLLWAIVTVFQILTQEDWNKVLYNGMASTSSWAALYFIALMTFGNYVLFNLLVAILVEGFQAEGDANKSESEQDFFSPSLDGDGNRKKRLALVSLGEHPELQKSLLPPLIIHTAATPMSLPKSSSTGLGEPLGPTSRRTSSCWSAEPGAALEMKSPPSVRSSPHSPWSAASSWTSRRSSRNSLGRAPSLKRRSPSGERRSLLSGKGQESQDEEDSSEEERASPAASDSRHGGSLEREAKGSFDLPDTLQVPGLHRTASGRSSVSEHQDCNGKSDSGRLARALHPDGPPLDGDDADDEGNLSKGQRVRAWVRARLPTCCRERDSWSAYIFPPQSKFRLMCHRIITHKMFDHVVLVIIFLNCITIAMERPKIDPHSAERIFLTLSNYIFTAVFLAEMTVKVVALGWCFGEQAYLRSSWNVLDGLLVLISVIDILVSMVSNSGTKILGMLRVLRLLRTLRPLRVISRAQGLKLVVETLMSSLKPIGNIVVICCAFFIIFGILGVQLFKGKFFVCQGEDTRNITNKSDCAEASYRWVRHKYNFDNLGQALMSLFVLASKDGWVDIMYDGLDAVGVDQQPIMNHNPWMLLYFISFLLIVAFFVLNMFVGVVVENFHKCRQHQEEEEARRREEKRLRRLEKKRRNLMLDDVIASGSSASAPPEAQCKPYYSDYSRFRLLVHHLCTSHYLDLFITGVIGLNVVTMAMEHYQQPQILDEALKICNYIFTVIFVLESVFKLVAFGFRRFFQDRWNQLDLAIVLLSIMGITLEEIEVNASLPINPTIIRIMRVLRIARVLKLLKMAVGMRALLDTVMQALPQVGNLGLLFMLLFFIFAALGVELFGDLECDEMHPCEGLGRHATFRNFGMAFLTLFRVSTGDNWNGIMKDTLRDCDQESTCYNTVISPIYFVSFVLTAQFVLVNVVIAVLMKHLEESNKEAKEEAEIEAELELEMKTLSPQPHSPLGSPFLWPGVEGPDSPDSPKPGAPHPRATSRFSLEHPTIPLAEMEALSLTSEIVSEPSCSLALTDDSLPDDTHIFLLSAPESNMEPRPGAVPVTLGPDLLTVRKSGVSRTHSLPNDSYMCRDGSAAEGSPGHRAWVLPKAQSGSVLSVHSQPADTSYILQLSKGTPHLLQPHCAPTWGTIPKLPPPGRSPLSQRPLRRQAAIRTDSLDVQGLGSREDLLSEVRGSSPPLTQATSFWGWPSIQVQQHVRNQSKISKHMPLAALHPGPEPNRARGPPETSSSLELDTQLSWISGDLLTVGSQEEPPSPRDLKKCYSVEAQSCRHRPASWLDEQRRHSIAVSCLDSASQPHLSPGSSSFGAQPLGGPGSRPKKKLSPPSISIDPPESQGPRPPPSPGVCLRRRAPSSDTKDPSASGPPDSMAALPSPKKDVLSLSGLSSDPTDPDP</sequence>
<keyword evidence="7" id="KW-0109">Calcium transport</keyword>
<feature type="transmembrane region" description="Helical" evidence="24">
    <location>
        <begin position="865"/>
        <end position="884"/>
    </location>
</feature>
<feature type="domain" description="Ion transport" evidence="25">
    <location>
        <begin position="80"/>
        <end position="405"/>
    </location>
</feature>
<evidence type="ECO:0000256" key="1">
    <source>
        <dbReference type="ARBA" id="ARBA00004496"/>
    </source>
</evidence>
<feature type="compositionally biased region" description="Basic residues" evidence="23">
    <location>
        <begin position="484"/>
        <end position="506"/>
    </location>
</feature>
<dbReference type="Gene3D" id="1.10.287.70">
    <property type="match status" value="4"/>
</dbReference>
<comment type="similarity">
    <text evidence="19">Belongs to the calcium channel alpha-1 subunit (TC 1.A.1.11) family. CACNA1G subfamily.</text>
</comment>
<keyword evidence="16" id="KW-0325">Glycoprotein</keyword>
<evidence type="ECO:0000256" key="21">
    <source>
        <dbReference type="ARBA" id="ARBA00078683"/>
    </source>
</evidence>
<feature type="transmembrane region" description="Helical" evidence="24">
    <location>
        <begin position="941"/>
        <end position="964"/>
    </location>
</feature>
<evidence type="ECO:0000256" key="23">
    <source>
        <dbReference type="SAM" id="MobiDB-lite"/>
    </source>
</evidence>
<dbReference type="FunFam" id="1.10.287.70:FF:000029">
    <property type="entry name" value="Voltage-dependent T-type calcium channel subunit alpha"/>
    <property type="match status" value="1"/>
</dbReference>
<evidence type="ECO:0000256" key="7">
    <source>
        <dbReference type="ARBA" id="ARBA00022568"/>
    </source>
</evidence>
<dbReference type="InterPro" id="IPR005821">
    <property type="entry name" value="Ion_trans_dom"/>
</dbReference>
<feature type="transmembrane region" description="Helical" evidence="24">
    <location>
        <begin position="1589"/>
        <end position="1610"/>
    </location>
</feature>
<organism evidence="26 27">
    <name type="scientific">Chrysochloris asiatica</name>
    <name type="common">Cape golden mole</name>
    <dbReference type="NCBI Taxonomy" id="185453"/>
    <lineage>
        <taxon>Eukaryota</taxon>
        <taxon>Metazoa</taxon>
        <taxon>Chordata</taxon>
        <taxon>Craniata</taxon>
        <taxon>Vertebrata</taxon>
        <taxon>Euteleostomi</taxon>
        <taxon>Mammalia</taxon>
        <taxon>Eutheria</taxon>
        <taxon>Afrotheria</taxon>
        <taxon>Chrysochloridae</taxon>
        <taxon>Chrysochlorinae</taxon>
        <taxon>Chrysochloris</taxon>
    </lineage>
</organism>
<feature type="domain" description="Ion transport" evidence="25">
    <location>
        <begin position="1252"/>
        <end position="1524"/>
    </location>
</feature>
<dbReference type="PRINTS" id="PR01629">
    <property type="entry name" value="TVDCCALPHA1"/>
</dbReference>
<keyword evidence="8" id="KW-0107">Calcium channel</keyword>
<dbReference type="GO" id="GO:0098703">
    <property type="term" value="P:calcium ion import across plasma membrane"/>
    <property type="evidence" value="ECO:0007669"/>
    <property type="project" value="TreeGrafter"/>
</dbReference>
<feature type="transmembrane region" description="Helical" evidence="24">
    <location>
        <begin position="1622"/>
        <end position="1645"/>
    </location>
</feature>
<evidence type="ECO:0000313" key="26">
    <source>
        <dbReference type="Proteomes" id="UP000504623"/>
    </source>
</evidence>
<dbReference type="RefSeq" id="XP_006832501.1">
    <property type="nucleotide sequence ID" value="XM_006832438.1"/>
</dbReference>
<dbReference type="SUPFAM" id="SSF81324">
    <property type="entry name" value="Voltage-gated potassium channels"/>
    <property type="match status" value="4"/>
</dbReference>
<feature type="transmembrane region" description="Helical" evidence="24">
    <location>
        <begin position="369"/>
        <end position="394"/>
    </location>
</feature>
<keyword evidence="26" id="KW-1185">Reference proteome</keyword>